<dbReference type="SUPFAM" id="SSF110324">
    <property type="entry name" value="Ribosomal L27 protein-like"/>
    <property type="match status" value="1"/>
</dbReference>
<dbReference type="eggNOG" id="COG0211">
    <property type="taxonomic scope" value="Bacteria"/>
</dbReference>
<evidence type="ECO:0000256" key="4">
    <source>
        <dbReference type="ARBA" id="ARBA00035175"/>
    </source>
</evidence>
<organism evidence="6 7">
    <name type="scientific">Pseudothermotoga lettingae (strain ATCC BAA-301 / DSM 14385 / NBRC 107922 / TMO)</name>
    <name type="common">Thermotoga lettingae</name>
    <dbReference type="NCBI Taxonomy" id="416591"/>
    <lineage>
        <taxon>Bacteria</taxon>
        <taxon>Thermotogati</taxon>
        <taxon>Thermotogota</taxon>
        <taxon>Thermotogae</taxon>
        <taxon>Thermotogales</taxon>
        <taxon>Thermotogaceae</taxon>
        <taxon>Pseudothermotoga</taxon>
    </lineage>
</organism>
<dbReference type="Pfam" id="PF01016">
    <property type="entry name" value="Ribosomal_L27"/>
    <property type="match status" value="1"/>
</dbReference>
<dbReference type="NCBIfam" id="TIGR00062">
    <property type="entry name" value="L27"/>
    <property type="match status" value="1"/>
</dbReference>
<proteinExistence type="inferred from homology"/>
<evidence type="ECO:0000313" key="7">
    <source>
        <dbReference type="Proteomes" id="UP000002016"/>
    </source>
</evidence>
<reference evidence="6 7" key="1">
    <citation type="submission" date="2007-08" db="EMBL/GenBank/DDBJ databases">
        <title>Complete sequence of Thermotoga lettingae TMO.</title>
        <authorList>
            <consortium name="US DOE Joint Genome Institute"/>
            <person name="Copeland A."/>
            <person name="Lucas S."/>
            <person name="Lapidus A."/>
            <person name="Barry K."/>
            <person name="Glavina del Rio T."/>
            <person name="Dalin E."/>
            <person name="Tice H."/>
            <person name="Pitluck S."/>
            <person name="Foster B."/>
            <person name="Bruce D."/>
            <person name="Schmutz J."/>
            <person name="Larimer F."/>
            <person name="Land M."/>
            <person name="Hauser L."/>
            <person name="Kyrpides N."/>
            <person name="Mikhailova N."/>
            <person name="Nelson K."/>
            <person name="Gogarten J.P."/>
            <person name="Noll K."/>
            <person name="Richardson P."/>
        </authorList>
    </citation>
    <scope>NUCLEOTIDE SEQUENCE [LARGE SCALE GENOMIC DNA]</scope>
    <source>
        <strain evidence="7">ATCC BAA-301 / DSM 14385 / NBRC 107922 / TMO</strain>
    </source>
</reference>
<keyword evidence="2 6" id="KW-0689">Ribosomal protein</keyword>
<accession>A8F8P7</accession>
<dbReference type="OrthoDB" id="9803474at2"/>
<name>A8F8P7_PSELT</name>
<dbReference type="GO" id="GO:0003735">
    <property type="term" value="F:structural constituent of ribosome"/>
    <property type="evidence" value="ECO:0007669"/>
    <property type="project" value="InterPro"/>
</dbReference>
<dbReference type="Proteomes" id="UP000002016">
    <property type="component" value="Chromosome"/>
</dbReference>
<reference evidence="6 7" key="2">
    <citation type="journal article" date="2009" name="Proc. Natl. Acad. Sci. U.S.A.">
        <title>On the chimeric nature, thermophilic origin, and phylogenetic placement of the Thermotogales.</title>
        <authorList>
            <person name="Zhaxybayeva O."/>
            <person name="Swithers K.S."/>
            <person name="Lapierre P."/>
            <person name="Fournier G.P."/>
            <person name="Bickhart D.M."/>
            <person name="DeBoy R.T."/>
            <person name="Nelson K.E."/>
            <person name="Nesbo C.L."/>
            <person name="Doolittle W.F."/>
            <person name="Gogarten J.P."/>
            <person name="Noll K.M."/>
        </authorList>
    </citation>
    <scope>NUCLEOTIDE SEQUENCE [LARGE SCALE GENOMIC DNA]</scope>
    <source>
        <strain evidence="7">ATCC BAA-301 / DSM 14385 / NBRC 107922 / TMO</strain>
    </source>
</reference>
<dbReference type="PRINTS" id="PR00063">
    <property type="entry name" value="RIBOSOMALL27"/>
</dbReference>
<dbReference type="STRING" id="416591.Tlet_1977"/>
<sequence>MRIDIQLFAHRKSGSTNGRDSNPKYLGVKVGDGQKVISGNILVRQRGTKIHPGKNVGCGRDFTLFALKDGIVKFHVKRNRKFVDVITQE</sequence>
<keyword evidence="7" id="KW-1185">Reference proteome</keyword>
<dbReference type="RefSeq" id="WP_012004007.1">
    <property type="nucleotide sequence ID" value="NC_009828.1"/>
</dbReference>
<evidence type="ECO:0000256" key="3">
    <source>
        <dbReference type="ARBA" id="ARBA00023274"/>
    </source>
</evidence>
<dbReference type="PROSITE" id="PS00831">
    <property type="entry name" value="RIBOSOMAL_L27"/>
    <property type="match status" value="1"/>
</dbReference>
<dbReference type="PANTHER" id="PTHR15893:SF0">
    <property type="entry name" value="LARGE RIBOSOMAL SUBUNIT PROTEIN BL27M"/>
    <property type="match status" value="1"/>
</dbReference>
<evidence type="ECO:0000313" key="6">
    <source>
        <dbReference type="EMBL" id="ABV34531.1"/>
    </source>
</evidence>
<dbReference type="FunFam" id="2.40.50.100:FF:000020">
    <property type="entry name" value="50S ribosomal protein L27"/>
    <property type="match status" value="1"/>
</dbReference>
<evidence type="ECO:0000256" key="5">
    <source>
        <dbReference type="ARBA" id="ARBA00035477"/>
    </source>
</evidence>
<dbReference type="EMBL" id="CP000812">
    <property type="protein sequence ID" value="ABV34531.1"/>
    <property type="molecule type" value="Genomic_DNA"/>
</dbReference>
<protein>
    <recommendedName>
        <fullName evidence="4">Large ribosomal subunit protein bL27</fullName>
    </recommendedName>
    <alternativeName>
        <fullName evidence="5">50S ribosomal protein L27</fullName>
    </alternativeName>
</protein>
<dbReference type="AlphaFoldDB" id="A8F8P7"/>
<evidence type="ECO:0000256" key="2">
    <source>
        <dbReference type="ARBA" id="ARBA00022980"/>
    </source>
</evidence>
<keyword evidence="3" id="KW-0687">Ribonucleoprotein</keyword>
<dbReference type="InterPro" id="IPR001684">
    <property type="entry name" value="Ribosomal_bL27"/>
</dbReference>
<dbReference type="InterPro" id="IPR018261">
    <property type="entry name" value="Ribosomal_bL27_CS"/>
</dbReference>
<dbReference type="PANTHER" id="PTHR15893">
    <property type="entry name" value="RIBOSOMAL PROTEIN L27"/>
    <property type="match status" value="1"/>
</dbReference>
<evidence type="ECO:0000256" key="1">
    <source>
        <dbReference type="ARBA" id="ARBA00010797"/>
    </source>
</evidence>
<dbReference type="GO" id="GO:0006412">
    <property type="term" value="P:translation"/>
    <property type="evidence" value="ECO:0007669"/>
    <property type="project" value="InterPro"/>
</dbReference>
<comment type="similarity">
    <text evidence="1">Belongs to the bacterial ribosomal protein bL27 family.</text>
</comment>
<dbReference type="HOGENOM" id="CLU_095424_4_1_0"/>
<dbReference type="GO" id="GO:0022625">
    <property type="term" value="C:cytosolic large ribosomal subunit"/>
    <property type="evidence" value="ECO:0007669"/>
    <property type="project" value="TreeGrafter"/>
</dbReference>
<gene>
    <name evidence="6" type="ordered locus">Tlet_1977</name>
</gene>
<dbReference type="Gene3D" id="2.40.50.100">
    <property type="match status" value="1"/>
</dbReference>
<dbReference type="KEGG" id="tle:Tlet_1977"/>